<dbReference type="SUPFAM" id="SSF49265">
    <property type="entry name" value="Fibronectin type III"/>
    <property type="match status" value="1"/>
</dbReference>
<dbReference type="InterPro" id="IPR057884">
    <property type="entry name" value="FN3_RIM-BP1/2/3"/>
</dbReference>
<sequence>MHAMATERTTNEEAFESEELNEIAARFEALGVVMEADRYVDKSPAEGLGILTRSGSALEGMRPGSTPSLVRILAQKTPVKIYVAKYSYDPVQFSPNENPESELSLQAGEYVFVHGHMDEDGFYKGELMDGRIGLVPSNFVELVPEEDLDEFYTALQITTQEQSSHNSSQVEEEEEPEVVLYGPTAGVGDLEEWDNSMDDPLTYEKPEDEAASKRYRVPYPVDLRLQRRLASSAVIAWEPGDCKDTISFDVYLDKKLVMSVRPTERTKALLECVDMNIPHRVSVRNQTKLGSSKEDECTIMIGDGASLAPTELRMMGVTSTSATIRWTPSSSNCEHLVILNDDEISGQKCKPGVYRAALLNLVPGALHKVTVRVVLPDNLMESGEIDLSAIESSGRFRTRSRPLIEPPLSVQCEIGPQKGSVLVMWLPVCLSVHGSSNGKPVHGYSLYIDSVHVKNVMGASSDHCLLTTADVAKIDNPRALTVRTLSVDSSESVDSLAVYFGADVLQELLQQQQFLSGSSGAKVTDKRRSATEQVGLSLLYLK</sequence>
<dbReference type="Gene3D" id="2.30.30.40">
    <property type="entry name" value="SH3 Domains"/>
    <property type="match status" value="1"/>
</dbReference>
<dbReference type="Pfam" id="PF25523">
    <property type="entry name" value="Ig_RIMBP2"/>
    <property type="match status" value="1"/>
</dbReference>
<dbReference type="PANTHER" id="PTHR14234:SF19">
    <property type="entry name" value="RIM-BINDING PROTEIN, ISOFORM F"/>
    <property type="match status" value="1"/>
</dbReference>
<evidence type="ECO:0000259" key="5">
    <source>
        <dbReference type="PROSITE" id="PS50002"/>
    </source>
</evidence>
<accession>A0A7I8W087</accession>
<reference evidence="6 7" key="1">
    <citation type="submission" date="2020-08" db="EMBL/GenBank/DDBJ databases">
        <authorList>
            <person name="Hejnol A."/>
        </authorList>
    </citation>
    <scope>NUCLEOTIDE SEQUENCE [LARGE SCALE GENOMIC DNA]</scope>
</reference>
<dbReference type="EMBL" id="CAJFCJ010000013">
    <property type="protein sequence ID" value="CAD5121086.1"/>
    <property type="molecule type" value="Genomic_DNA"/>
</dbReference>
<dbReference type="CDD" id="cd00063">
    <property type="entry name" value="FN3"/>
    <property type="match status" value="1"/>
</dbReference>
<dbReference type="OrthoDB" id="4158657at2759"/>
<dbReference type="PANTHER" id="PTHR14234">
    <property type="entry name" value="RIM BINDING PROTEIN-RELATED"/>
    <property type="match status" value="1"/>
</dbReference>
<evidence type="ECO:0000256" key="3">
    <source>
        <dbReference type="ARBA" id="ARBA00022737"/>
    </source>
</evidence>
<proteinExistence type="inferred from homology"/>
<organism evidence="6 7">
    <name type="scientific">Dimorphilus gyrociliatus</name>
    <dbReference type="NCBI Taxonomy" id="2664684"/>
    <lineage>
        <taxon>Eukaryota</taxon>
        <taxon>Metazoa</taxon>
        <taxon>Spiralia</taxon>
        <taxon>Lophotrochozoa</taxon>
        <taxon>Annelida</taxon>
        <taxon>Polychaeta</taxon>
        <taxon>Polychaeta incertae sedis</taxon>
        <taxon>Dinophilidae</taxon>
        <taxon>Dimorphilus</taxon>
    </lineage>
</organism>
<dbReference type="InterPro" id="IPR013783">
    <property type="entry name" value="Ig-like_fold"/>
</dbReference>
<comment type="caution">
    <text evidence="6">The sequence shown here is derived from an EMBL/GenBank/DDBJ whole genome shotgun (WGS) entry which is preliminary data.</text>
</comment>
<keyword evidence="2 4" id="KW-0728">SH3 domain</keyword>
<dbReference type="SUPFAM" id="SSF50044">
    <property type="entry name" value="SH3-domain"/>
    <property type="match status" value="1"/>
</dbReference>
<dbReference type="Proteomes" id="UP000549394">
    <property type="component" value="Unassembled WGS sequence"/>
</dbReference>
<dbReference type="FunFam" id="2.30.30.40:FF:000006">
    <property type="entry name" value="RIMS-binding protein 2 isoform X1"/>
    <property type="match status" value="1"/>
</dbReference>
<evidence type="ECO:0000313" key="6">
    <source>
        <dbReference type="EMBL" id="CAD5121086.1"/>
    </source>
</evidence>
<dbReference type="SMART" id="SM00060">
    <property type="entry name" value="FN3"/>
    <property type="match status" value="2"/>
</dbReference>
<dbReference type="PROSITE" id="PS50002">
    <property type="entry name" value="SH3"/>
    <property type="match status" value="1"/>
</dbReference>
<dbReference type="InterPro" id="IPR040325">
    <property type="entry name" value="RIMBP1/2/3"/>
</dbReference>
<dbReference type="GO" id="GO:0007274">
    <property type="term" value="P:neuromuscular synaptic transmission"/>
    <property type="evidence" value="ECO:0007669"/>
    <property type="project" value="TreeGrafter"/>
</dbReference>
<dbReference type="Pfam" id="PF14604">
    <property type="entry name" value="SH3_9"/>
    <property type="match status" value="1"/>
</dbReference>
<dbReference type="InterPro" id="IPR036028">
    <property type="entry name" value="SH3-like_dom_sf"/>
</dbReference>
<dbReference type="AlphaFoldDB" id="A0A7I8W087"/>
<dbReference type="InterPro" id="IPR036116">
    <property type="entry name" value="FN3_sf"/>
</dbReference>
<evidence type="ECO:0000256" key="2">
    <source>
        <dbReference type="ARBA" id="ARBA00022443"/>
    </source>
</evidence>
<comment type="similarity">
    <text evidence="1">Belongs to the RIMBP family.</text>
</comment>
<dbReference type="CDD" id="cd12014">
    <property type="entry name" value="SH3_RIM-BP_1"/>
    <property type="match status" value="1"/>
</dbReference>
<gene>
    <name evidence="6" type="ORF">DGYR_LOCUS9080</name>
</gene>
<dbReference type="Gene3D" id="2.60.40.10">
    <property type="entry name" value="Immunoglobulins"/>
    <property type="match status" value="1"/>
</dbReference>
<feature type="domain" description="SH3" evidence="5">
    <location>
        <begin position="77"/>
        <end position="145"/>
    </location>
</feature>
<dbReference type="InterPro" id="IPR003961">
    <property type="entry name" value="FN3_dom"/>
</dbReference>
<protein>
    <submittedName>
        <fullName evidence="6">DgyrCDS9626</fullName>
    </submittedName>
</protein>
<keyword evidence="3" id="KW-0677">Repeat</keyword>
<dbReference type="GO" id="GO:0045202">
    <property type="term" value="C:synapse"/>
    <property type="evidence" value="ECO:0007669"/>
    <property type="project" value="GOC"/>
</dbReference>
<evidence type="ECO:0000313" key="7">
    <source>
        <dbReference type="Proteomes" id="UP000549394"/>
    </source>
</evidence>
<name>A0A7I8W087_9ANNE</name>
<evidence type="ECO:0000256" key="1">
    <source>
        <dbReference type="ARBA" id="ARBA00010749"/>
    </source>
</evidence>
<evidence type="ECO:0000256" key="4">
    <source>
        <dbReference type="PROSITE-ProRule" id="PRU00192"/>
    </source>
</evidence>
<keyword evidence="7" id="KW-1185">Reference proteome</keyword>
<dbReference type="SMART" id="SM00326">
    <property type="entry name" value="SH3"/>
    <property type="match status" value="1"/>
</dbReference>
<dbReference type="InterPro" id="IPR001452">
    <property type="entry name" value="SH3_domain"/>
</dbReference>